<evidence type="ECO:0000256" key="1">
    <source>
        <dbReference type="ARBA" id="ARBA00004196"/>
    </source>
</evidence>
<dbReference type="EMBL" id="MLJW01000262">
    <property type="protein sequence ID" value="OIQ91329.1"/>
    <property type="molecule type" value="Genomic_DNA"/>
</dbReference>
<dbReference type="Pfam" id="PF13407">
    <property type="entry name" value="Peripla_BP_4"/>
    <property type="match status" value="1"/>
</dbReference>
<dbReference type="AlphaFoldDB" id="A0A1J5R606"/>
<dbReference type="SUPFAM" id="SSF53822">
    <property type="entry name" value="Periplasmic binding protein-like I"/>
    <property type="match status" value="1"/>
</dbReference>
<dbReference type="InterPro" id="IPR028082">
    <property type="entry name" value="Peripla_BP_I"/>
</dbReference>
<dbReference type="PROSITE" id="PS51257">
    <property type="entry name" value="PROKAR_LIPOPROTEIN"/>
    <property type="match status" value="1"/>
</dbReference>
<dbReference type="Gene3D" id="3.40.50.2300">
    <property type="match status" value="2"/>
</dbReference>
<dbReference type="GO" id="GO:0030288">
    <property type="term" value="C:outer membrane-bounded periplasmic space"/>
    <property type="evidence" value="ECO:0007669"/>
    <property type="project" value="TreeGrafter"/>
</dbReference>
<protein>
    <submittedName>
        <fullName evidence="4">D-xylose-binding periplasmic protein</fullName>
    </submittedName>
</protein>
<dbReference type="GO" id="GO:0030246">
    <property type="term" value="F:carbohydrate binding"/>
    <property type="evidence" value="ECO:0007669"/>
    <property type="project" value="TreeGrafter"/>
</dbReference>
<evidence type="ECO:0000259" key="3">
    <source>
        <dbReference type="Pfam" id="PF13407"/>
    </source>
</evidence>
<comment type="subcellular location">
    <subcellularLocation>
        <location evidence="1">Cell envelope</location>
    </subcellularLocation>
</comment>
<proteinExistence type="predicted"/>
<comment type="caution">
    <text evidence="4">The sequence shown here is derived from an EMBL/GenBank/DDBJ whole genome shotgun (WGS) entry which is preliminary data.</text>
</comment>
<dbReference type="PANTHER" id="PTHR30036:SF1">
    <property type="entry name" value="D-XYLOSE-BINDING PERIPLASMIC PROTEIN"/>
    <property type="match status" value="1"/>
</dbReference>
<keyword evidence="2" id="KW-0732">Signal</keyword>
<evidence type="ECO:0000313" key="4">
    <source>
        <dbReference type="EMBL" id="OIQ91329.1"/>
    </source>
</evidence>
<feature type="domain" description="Periplasmic binding protein" evidence="3">
    <location>
        <begin position="76"/>
        <end position="340"/>
    </location>
</feature>
<dbReference type="InterPro" id="IPR025997">
    <property type="entry name" value="SBP_2_dom"/>
</dbReference>
<gene>
    <name evidence="4" type="primary">xylF_2</name>
    <name evidence="4" type="ORF">GALL_267260</name>
</gene>
<reference evidence="4" key="1">
    <citation type="submission" date="2016-10" db="EMBL/GenBank/DDBJ databases">
        <title>Sequence of Gallionella enrichment culture.</title>
        <authorList>
            <person name="Poehlein A."/>
            <person name="Muehling M."/>
            <person name="Daniel R."/>
        </authorList>
    </citation>
    <scope>NUCLEOTIDE SEQUENCE</scope>
</reference>
<evidence type="ECO:0000256" key="2">
    <source>
        <dbReference type="ARBA" id="ARBA00022729"/>
    </source>
</evidence>
<accession>A0A1J5R606</accession>
<sequence>MGTVRRSVGVTGAVVSLGLVLTACSSSPTPSATASATSTAPSAAPQVNAADFTSDFSVMKQLTGLASQGKGMVGVLLPDTTTSTRYVQYDAPYLTKAFEAAGLSSSQFKIDNANGSASTMQTQAEADINAGASVLLVDPLDAGSGAAIEAKAEAAGVKVIDYDRLVTGGPADRYYVSFDNVAVGKLIGQGEVQCLTDWKVSKPNILIMDGDPTDNNAKLFAQGYNGVLQPYFDNKTYVKVGEPAGTWTPSVAATTFEQQYTAHPNINAVVTPNDDNANAVIAVLKKDNIPAKTFPTTGQDASLPGLQNILTGYQCGTVYKPIYLEAQAAAALALYLRAGQTPPSTLVNSTTTDSVIGKQIKSVYTTPIWVTSANMGATVVKDGAVTASELCAGNVAAACTAAGIS</sequence>
<dbReference type="PANTHER" id="PTHR30036">
    <property type="entry name" value="D-XYLOSE-BINDING PERIPLASMIC PROTEIN"/>
    <property type="match status" value="1"/>
</dbReference>
<name>A0A1J5R606_9ZZZZ</name>
<organism evidence="4">
    <name type="scientific">mine drainage metagenome</name>
    <dbReference type="NCBI Taxonomy" id="410659"/>
    <lineage>
        <taxon>unclassified sequences</taxon>
        <taxon>metagenomes</taxon>
        <taxon>ecological metagenomes</taxon>
    </lineage>
</organism>
<dbReference type="InterPro" id="IPR050555">
    <property type="entry name" value="Bact_Solute-Bind_Prot2"/>
</dbReference>